<evidence type="ECO:0000256" key="5">
    <source>
        <dbReference type="ARBA" id="ARBA00022475"/>
    </source>
</evidence>
<dbReference type="PANTHER" id="PTHR30534:SF0">
    <property type="entry name" value="FLAGELLAR MOTOR SWITCH PROTEIN FLIG"/>
    <property type="match status" value="1"/>
</dbReference>
<dbReference type="AlphaFoldDB" id="A0A842HHI3"/>
<keyword evidence="14" id="KW-1185">Reference proteome</keyword>
<feature type="domain" description="Flagellar motor switch protein FliG N-terminal" evidence="12">
    <location>
        <begin position="11"/>
        <end position="107"/>
    </location>
</feature>
<comment type="similarity">
    <text evidence="3">Belongs to the FliG family.</text>
</comment>
<dbReference type="Pfam" id="PF14842">
    <property type="entry name" value="FliG_N"/>
    <property type="match status" value="1"/>
</dbReference>
<gene>
    <name evidence="13" type="primary">fliG</name>
    <name evidence="13" type="ORF">H5P28_12135</name>
</gene>
<dbReference type="Proteomes" id="UP000546464">
    <property type="component" value="Unassembled WGS sequence"/>
</dbReference>
<evidence type="ECO:0000259" key="11">
    <source>
        <dbReference type="Pfam" id="PF14841"/>
    </source>
</evidence>
<reference evidence="13 14" key="1">
    <citation type="submission" date="2020-07" db="EMBL/GenBank/DDBJ databases">
        <authorList>
            <person name="Feng X."/>
        </authorList>
    </citation>
    <scope>NUCLEOTIDE SEQUENCE [LARGE SCALE GENOMIC DNA]</scope>
    <source>
        <strain evidence="13 14">JCM31066</strain>
    </source>
</reference>
<evidence type="ECO:0000256" key="3">
    <source>
        <dbReference type="ARBA" id="ARBA00010299"/>
    </source>
</evidence>
<dbReference type="RefSeq" id="WP_185675973.1">
    <property type="nucleotide sequence ID" value="NZ_JACHVB010000035.1"/>
</dbReference>
<evidence type="ECO:0000256" key="7">
    <source>
        <dbReference type="ARBA" id="ARBA00022779"/>
    </source>
</evidence>
<comment type="caution">
    <text evidence="13">The sequence shown here is derived from an EMBL/GenBank/DDBJ whole genome shotgun (WGS) entry which is preliminary data.</text>
</comment>
<evidence type="ECO:0000256" key="8">
    <source>
        <dbReference type="ARBA" id="ARBA00023136"/>
    </source>
</evidence>
<dbReference type="GO" id="GO:0003774">
    <property type="term" value="F:cytoskeletal motor activity"/>
    <property type="evidence" value="ECO:0007669"/>
    <property type="project" value="InterPro"/>
</dbReference>
<dbReference type="GO" id="GO:0006935">
    <property type="term" value="P:chemotaxis"/>
    <property type="evidence" value="ECO:0007669"/>
    <property type="project" value="UniProtKB-KW"/>
</dbReference>
<dbReference type="GO" id="GO:0009425">
    <property type="term" value="C:bacterial-type flagellum basal body"/>
    <property type="evidence" value="ECO:0007669"/>
    <property type="project" value="UniProtKB-SubCell"/>
</dbReference>
<evidence type="ECO:0000256" key="6">
    <source>
        <dbReference type="ARBA" id="ARBA00022500"/>
    </source>
</evidence>
<evidence type="ECO:0000256" key="4">
    <source>
        <dbReference type="ARBA" id="ARBA00021870"/>
    </source>
</evidence>
<dbReference type="EMBL" id="JACHVB010000035">
    <property type="protein sequence ID" value="MBC2595007.1"/>
    <property type="molecule type" value="Genomic_DNA"/>
</dbReference>
<dbReference type="Pfam" id="PF14841">
    <property type="entry name" value="FliG_M"/>
    <property type="match status" value="1"/>
</dbReference>
<proteinExistence type="inferred from homology"/>
<name>A0A842HHI3_9BACT</name>
<keyword evidence="9" id="KW-0975">Bacterial flagellum</keyword>
<dbReference type="NCBIfam" id="TIGR00207">
    <property type="entry name" value="fliG"/>
    <property type="match status" value="1"/>
</dbReference>
<evidence type="ECO:0000259" key="12">
    <source>
        <dbReference type="Pfam" id="PF14842"/>
    </source>
</evidence>
<sequence length="338" mass="37485">MDRDSYDSIPKIKRLAIFLLMIEPETAAMLLRDFDEQELEAISREMVALDLVHEDLQQAVSDEFASLLVEGITSVRGGYEAALRTLEQAKGPYLARNLVGKMEPARDSQDIIQEITEMEARQIANLIKAEQPQTIAFLLGAMDVHKAAEILQLLSVSVRGEVVRRMGSLEPTPEAILNKVVKNLSRHLDSRGQQPITHFGGAARVAKVLNLVDKTTSKNVLAELEESDPKLGALVRQKMFSFNDLVNVNVVDMQRILREIDSQTLVLAMKPASATLKEKIFSALSKRAGDSLREELDFLGAVRLKEVEAAQDVVIQAVRRLEEEGEINLGVGEATTYV</sequence>
<dbReference type="PRINTS" id="PR00954">
    <property type="entry name" value="FLGMOTORFLIG"/>
</dbReference>
<evidence type="ECO:0000313" key="14">
    <source>
        <dbReference type="Proteomes" id="UP000546464"/>
    </source>
</evidence>
<dbReference type="InterPro" id="IPR000090">
    <property type="entry name" value="Flg_Motor_Flig"/>
</dbReference>
<keyword evidence="8" id="KW-0472">Membrane</keyword>
<evidence type="ECO:0000259" key="10">
    <source>
        <dbReference type="Pfam" id="PF01706"/>
    </source>
</evidence>
<keyword evidence="13" id="KW-0969">Cilium</keyword>
<evidence type="ECO:0000256" key="1">
    <source>
        <dbReference type="ARBA" id="ARBA00004117"/>
    </source>
</evidence>
<evidence type="ECO:0000313" key="13">
    <source>
        <dbReference type="EMBL" id="MBC2595007.1"/>
    </source>
</evidence>
<dbReference type="Gene3D" id="1.10.220.30">
    <property type="match status" value="3"/>
</dbReference>
<accession>A0A842HHI3</accession>
<feature type="domain" description="Flagellar motor switch protein FliG middle" evidence="11">
    <location>
        <begin position="121"/>
        <end position="194"/>
    </location>
</feature>
<evidence type="ECO:0000256" key="2">
    <source>
        <dbReference type="ARBA" id="ARBA00004413"/>
    </source>
</evidence>
<comment type="subcellular location">
    <subcellularLocation>
        <location evidence="1">Bacterial flagellum basal body</location>
    </subcellularLocation>
    <subcellularLocation>
        <location evidence="2">Cell membrane</location>
        <topology evidence="2">Peripheral membrane protein</topology>
        <orientation evidence="2">Cytoplasmic side</orientation>
    </subcellularLocation>
</comment>
<keyword evidence="5" id="KW-1003">Cell membrane</keyword>
<dbReference type="GO" id="GO:0005886">
    <property type="term" value="C:plasma membrane"/>
    <property type="evidence" value="ECO:0007669"/>
    <property type="project" value="UniProtKB-SubCell"/>
</dbReference>
<feature type="domain" description="Flagellar motor switch protein FliG C-terminal" evidence="10">
    <location>
        <begin position="223"/>
        <end position="329"/>
    </location>
</feature>
<keyword evidence="6" id="KW-0145">Chemotaxis</keyword>
<keyword evidence="7" id="KW-0283">Flagellar rotation</keyword>
<dbReference type="PANTHER" id="PTHR30534">
    <property type="entry name" value="FLAGELLAR MOTOR SWITCH PROTEIN FLIG"/>
    <property type="match status" value="1"/>
</dbReference>
<keyword evidence="13" id="KW-0966">Cell projection</keyword>
<dbReference type="GO" id="GO:0071973">
    <property type="term" value="P:bacterial-type flagellum-dependent cell motility"/>
    <property type="evidence" value="ECO:0007669"/>
    <property type="project" value="InterPro"/>
</dbReference>
<organism evidence="13 14">
    <name type="scientific">Ruficoccus amylovorans</name>
    <dbReference type="NCBI Taxonomy" id="1804625"/>
    <lineage>
        <taxon>Bacteria</taxon>
        <taxon>Pseudomonadati</taxon>
        <taxon>Verrucomicrobiota</taxon>
        <taxon>Opitutia</taxon>
        <taxon>Puniceicoccales</taxon>
        <taxon>Cerasicoccaceae</taxon>
        <taxon>Ruficoccus</taxon>
    </lineage>
</organism>
<dbReference type="SUPFAM" id="SSF48029">
    <property type="entry name" value="FliG"/>
    <property type="match status" value="2"/>
</dbReference>
<keyword evidence="13" id="KW-0282">Flagellum</keyword>
<dbReference type="InterPro" id="IPR032779">
    <property type="entry name" value="FliG_M"/>
</dbReference>
<dbReference type="InterPro" id="IPR011002">
    <property type="entry name" value="FliG_a-hlx"/>
</dbReference>
<dbReference type="InterPro" id="IPR028263">
    <property type="entry name" value="FliG_N"/>
</dbReference>
<dbReference type="InterPro" id="IPR023087">
    <property type="entry name" value="Flg_Motor_Flig_C"/>
</dbReference>
<evidence type="ECO:0000256" key="9">
    <source>
        <dbReference type="ARBA" id="ARBA00023143"/>
    </source>
</evidence>
<protein>
    <recommendedName>
        <fullName evidence="4">Flagellar motor switch protein FliG</fullName>
    </recommendedName>
</protein>
<dbReference type="Pfam" id="PF01706">
    <property type="entry name" value="FliG_C"/>
    <property type="match status" value="1"/>
</dbReference>